<dbReference type="Proteomes" id="UP001210865">
    <property type="component" value="Chromosome"/>
</dbReference>
<evidence type="ECO:0000313" key="1">
    <source>
        <dbReference type="EMBL" id="WBO21546.1"/>
    </source>
</evidence>
<keyword evidence="2" id="KW-1185">Reference proteome</keyword>
<reference evidence="1 2" key="1">
    <citation type="submission" date="2022-12" db="EMBL/GenBank/DDBJ databases">
        <title>Sphingomonas abieness sp. nov., an endophytic bacterium isolated from Abies koreana.</title>
        <authorList>
            <person name="Jiang L."/>
            <person name="Lee J."/>
        </authorList>
    </citation>
    <scope>NUCLEOTIDE SEQUENCE [LARGE SCALE GENOMIC DNA]</scope>
    <source>
        <strain evidence="2">PAMB 00755</strain>
    </source>
</reference>
<sequence length="132" mass="13433">MLIALAIDARWPVTTISLIACLSGVDSLVPAGVAVSPFAAGAAADAVSVWLLVTAGSMADCANAGVDKLASVSTAADTLAHKVTLRRERIFAAGIAKPAFISVPPPQSRVCAIRPDSPAYYMVAVSFGLVAH</sequence>
<dbReference type="EMBL" id="CP115174">
    <property type="protein sequence ID" value="WBO21546.1"/>
    <property type="molecule type" value="Genomic_DNA"/>
</dbReference>
<proteinExistence type="predicted"/>
<dbReference type="RefSeq" id="WP_270076195.1">
    <property type="nucleotide sequence ID" value="NZ_CP115174.1"/>
</dbReference>
<name>A0ABY7NPY2_9SPHN</name>
<gene>
    <name evidence="1" type="ORF">PBT88_15360</name>
</gene>
<organism evidence="1 2">
    <name type="scientific">Sphingomonas abietis</name>
    <dbReference type="NCBI Taxonomy" id="3012344"/>
    <lineage>
        <taxon>Bacteria</taxon>
        <taxon>Pseudomonadati</taxon>
        <taxon>Pseudomonadota</taxon>
        <taxon>Alphaproteobacteria</taxon>
        <taxon>Sphingomonadales</taxon>
        <taxon>Sphingomonadaceae</taxon>
        <taxon>Sphingomonas</taxon>
    </lineage>
</organism>
<accession>A0ABY7NPY2</accession>
<protein>
    <submittedName>
        <fullName evidence="1">Uncharacterized protein</fullName>
    </submittedName>
</protein>
<evidence type="ECO:0000313" key="2">
    <source>
        <dbReference type="Proteomes" id="UP001210865"/>
    </source>
</evidence>